<keyword evidence="4" id="KW-1185">Reference proteome</keyword>
<feature type="transmembrane region" description="Helical" evidence="1">
    <location>
        <begin position="264"/>
        <end position="282"/>
    </location>
</feature>
<reference evidence="3 4" key="1">
    <citation type="submission" date="2013-03" db="EMBL/GenBank/DDBJ databases">
        <title>Salinisphaera dokdonensis CL-ES53 Genome Sequencing.</title>
        <authorList>
            <person name="Li C."/>
            <person name="Lai Q."/>
            <person name="Shao Z."/>
        </authorList>
    </citation>
    <scope>NUCLEOTIDE SEQUENCE [LARGE SCALE GENOMIC DNA]</scope>
    <source>
        <strain evidence="3 4">CL-ES53</strain>
    </source>
</reference>
<protein>
    <submittedName>
        <fullName evidence="3">Membrane-associated phospholipid phosphatase</fullName>
    </submittedName>
</protein>
<feature type="transmembrane region" description="Helical" evidence="1">
    <location>
        <begin position="49"/>
        <end position="69"/>
    </location>
</feature>
<dbReference type="InterPro" id="IPR026841">
    <property type="entry name" value="Aur1/Ipt1"/>
</dbReference>
<feature type="transmembrane region" description="Helical" evidence="1">
    <location>
        <begin position="189"/>
        <end position="209"/>
    </location>
</feature>
<keyword evidence="1" id="KW-0472">Membrane</keyword>
<dbReference type="Proteomes" id="UP001460888">
    <property type="component" value="Unassembled WGS sequence"/>
</dbReference>
<feature type="domain" description="Inositolphosphotransferase Aur1/Ipt1" evidence="2">
    <location>
        <begin position="139"/>
        <end position="327"/>
    </location>
</feature>
<dbReference type="EMBL" id="APND01000001">
    <property type="protein sequence ID" value="MES1928535.1"/>
    <property type="molecule type" value="Genomic_DNA"/>
</dbReference>
<sequence>MNAGWRAFVTNDFCLAALSLFYVLACRSVVAQASSEIFDDQRSLLLWPFFIPPIAIGLLLALCFHTLVIERPAHPTRTIISRFAALRLPGHLVPGALGFFFIAPIIFYFGQMKSLMDYLAFCRWDETFRQIDLWLGAGNYPHTYFSWLVETRLRYEVLSAAYHPIWVSCCLALLAYALFVSPPGERRSIFLLSFASAWILIGTVVALALNSGGPVFFELYTGTNEYAALVEHLAELTNPNGLGSFLLAEKLAAFKKAGIAPPGFGISAMPSMHVSIACLTLLRAWHAGVWARTLASCYLLAIFVGSIVLGWHYAADGLVAIALTLFLWRIATSVVRMQRRILEPRLT</sequence>
<dbReference type="RefSeq" id="WP_353109665.1">
    <property type="nucleotide sequence ID" value="NZ_APND01000001.1"/>
</dbReference>
<feature type="transmembrane region" description="Helical" evidence="1">
    <location>
        <begin position="289"/>
        <end position="311"/>
    </location>
</feature>
<evidence type="ECO:0000313" key="3">
    <source>
        <dbReference type="EMBL" id="MES1928535.1"/>
    </source>
</evidence>
<proteinExistence type="predicted"/>
<evidence type="ECO:0000256" key="1">
    <source>
        <dbReference type="SAM" id="Phobius"/>
    </source>
</evidence>
<dbReference type="Pfam" id="PF14378">
    <property type="entry name" value="PAP2_3"/>
    <property type="match status" value="1"/>
</dbReference>
<keyword evidence="1" id="KW-1133">Transmembrane helix</keyword>
<comment type="caution">
    <text evidence="3">The sequence shown here is derived from an EMBL/GenBank/DDBJ whole genome shotgun (WGS) entry which is preliminary data.</text>
</comment>
<feature type="transmembrane region" description="Helical" evidence="1">
    <location>
        <begin position="90"/>
        <end position="109"/>
    </location>
</feature>
<keyword evidence="1" id="KW-0812">Transmembrane</keyword>
<organism evidence="3 4">
    <name type="scientific">Salinisphaera dokdonensis CL-ES53</name>
    <dbReference type="NCBI Taxonomy" id="1304272"/>
    <lineage>
        <taxon>Bacteria</taxon>
        <taxon>Pseudomonadati</taxon>
        <taxon>Pseudomonadota</taxon>
        <taxon>Gammaproteobacteria</taxon>
        <taxon>Salinisphaerales</taxon>
        <taxon>Salinisphaeraceae</taxon>
        <taxon>Salinisphaera</taxon>
    </lineage>
</organism>
<gene>
    <name evidence="3" type="ORF">SADO_04730</name>
</gene>
<name>A0ABV2AY11_9GAMM</name>
<evidence type="ECO:0000259" key="2">
    <source>
        <dbReference type="Pfam" id="PF14378"/>
    </source>
</evidence>
<feature type="transmembrane region" description="Helical" evidence="1">
    <location>
        <begin position="317"/>
        <end position="335"/>
    </location>
</feature>
<feature type="transmembrane region" description="Helical" evidence="1">
    <location>
        <begin position="161"/>
        <end position="180"/>
    </location>
</feature>
<accession>A0ABV2AY11</accession>
<evidence type="ECO:0000313" key="4">
    <source>
        <dbReference type="Proteomes" id="UP001460888"/>
    </source>
</evidence>